<dbReference type="GO" id="GO:0016787">
    <property type="term" value="F:hydrolase activity"/>
    <property type="evidence" value="ECO:0007669"/>
    <property type="project" value="UniProtKB-KW"/>
</dbReference>
<dbReference type="EMBL" id="JAAKDE010000008">
    <property type="protein sequence ID" value="MBA2132762.1"/>
    <property type="molecule type" value="Genomic_DNA"/>
</dbReference>
<dbReference type="AlphaFoldDB" id="A0A8J6HWT7"/>
<dbReference type="SUPFAM" id="SSF55811">
    <property type="entry name" value="Nudix"/>
    <property type="match status" value="1"/>
</dbReference>
<organism evidence="4 5">
    <name type="scientific">Capillibacterium thermochitinicola</name>
    <dbReference type="NCBI Taxonomy" id="2699427"/>
    <lineage>
        <taxon>Bacteria</taxon>
        <taxon>Bacillati</taxon>
        <taxon>Bacillota</taxon>
        <taxon>Capillibacterium</taxon>
    </lineage>
</organism>
<dbReference type="GO" id="GO:0005829">
    <property type="term" value="C:cytosol"/>
    <property type="evidence" value="ECO:0007669"/>
    <property type="project" value="TreeGrafter"/>
</dbReference>
<evidence type="ECO:0000313" key="4">
    <source>
        <dbReference type="EMBL" id="MBA2132762.1"/>
    </source>
</evidence>
<dbReference type="InterPro" id="IPR000086">
    <property type="entry name" value="NUDIX_hydrolase_dom"/>
</dbReference>
<keyword evidence="5" id="KW-1185">Reference proteome</keyword>
<feature type="domain" description="Nudix hydrolase" evidence="3">
    <location>
        <begin position="39"/>
        <end position="168"/>
    </location>
</feature>
<dbReference type="Proteomes" id="UP000657177">
    <property type="component" value="Unassembled WGS sequence"/>
</dbReference>
<dbReference type="Pfam" id="PF00293">
    <property type="entry name" value="NUDIX"/>
    <property type="match status" value="1"/>
</dbReference>
<dbReference type="PROSITE" id="PS51462">
    <property type="entry name" value="NUDIX"/>
    <property type="match status" value="1"/>
</dbReference>
<evidence type="ECO:0000259" key="3">
    <source>
        <dbReference type="PROSITE" id="PS51462"/>
    </source>
</evidence>
<comment type="cofactor">
    <cofactor evidence="1">
        <name>Mg(2+)</name>
        <dbReference type="ChEBI" id="CHEBI:18420"/>
    </cofactor>
</comment>
<evidence type="ECO:0000313" key="5">
    <source>
        <dbReference type="Proteomes" id="UP000657177"/>
    </source>
</evidence>
<gene>
    <name evidence="4" type="ORF">G5B42_04285</name>
</gene>
<accession>A0A8J6HWT7</accession>
<dbReference type="FunFam" id="3.90.79.10:FF:000024">
    <property type="entry name" value="ADP-ribose pyrophosphatase"/>
    <property type="match status" value="1"/>
</dbReference>
<dbReference type="InterPro" id="IPR020084">
    <property type="entry name" value="NUDIX_hydrolase_CS"/>
</dbReference>
<proteinExistence type="predicted"/>
<dbReference type="PROSITE" id="PS00893">
    <property type="entry name" value="NUDIX_BOX"/>
    <property type="match status" value="1"/>
</dbReference>
<dbReference type="RefSeq" id="WP_181339219.1">
    <property type="nucleotide sequence ID" value="NZ_JAAKDE010000008.1"/>
</dbReference>
<reference evidence="4" key="1">
    <citation type="submission" date="2020-06" db="EMBL/GenBank/DDBJ databases">
        <title>Novel chitinolytic bacterium.</title>
        <authorList>
            <person name="Ungkulpasvich U."/>
            <person name="Kosugi A."/>
            <person name="Uke A."/>
        </authorList>
    </citation>
    <scope>NUCLEOTIDE SEQUENCE</scope>
    <source>
        <strain evidence="4">UUS1-1</strain>
    </source>
</reference>
<dbReference type="PANTHER" id="PTHR11839">
    <property type="entry name" value="UDP/ADP-SUGAR PYROPHOSPHATASE"/>
    <property type="match status" value="1"/>
</dbReference>
<evidence type="ECO:0000256" key="2">
    <source>
        <dbReference type="ARBA" id="ARBA00022801"/>
    </source>
</evidence>
<dbReference type="InterPro" id="IPR015797">
    <property type="entry name" value="NUDIX_hydrolase-like_dom_sf"/>
</dbReference>
<dbReference type="GO" id="GO:0006753">
    <property type="term" value="P:nucleoside phosphate metabolic process"/>
    <property type="evidence" value="ECO:0007669"/>
    <property type="project" value="TreeGrafter"/>
</dbReference>
<dbReference type="GO" id="GO:0019693">
    <property type="term" value="P:ribose phosphate metabolic process"/>
    <property type="evidence" value="ECO:0007669"/>
    <property type="project" value="TreeGrafter"/>
</dbReference>
<protein>
    <submittedName>
        <fullName evidence="4">NUDIX hydrolase</fullName>
    </submittedName>
</protein>
<evidence type="ECO:0000256" key="1">
    <source>
        <dbReference type="ARBA" id="ARBA00001946"/>
    </source>
</evidence>
<keyword evidence="2 4" id="KW-0378">Hydrolase</keyword>
<sequence length="178" mass="19736">MNLVEKKRDEELVFDGTLLKVRRTRVELPDGREAFREWINHPGASAIIPVFKNGETLLVRQFRYPLGRVMLEIPAGKLDPGESTLDCAIRELSEETGLVGGEFVKIGAVVTTPGFTDEVIHLYLCKDPVPGAAHPDAEEFINCLRLPVAEVFQRIAEGQIQDGKTVTAFLLARLQGLI</sequence>
<comment type="caution">
    <text evidence="4">The sequence shown here is derived from an EMBL/GenBank/DDBJ whole genome shotgun (WGS) entry which is preliminary data.</text>
</comment>
<dbReference type="Gene3D" id="3.90.79.10">
    <property type="entry name" value="Nucleoside Triphosphate Pyrophosphohydrolase"/>
    <property type="match status" value="1"/>
</dbReference>
<name>A0A8J6HWT7_9FIRM</name>
<dbReference type="PANTHER" id="PTHR11839:SF18">
    <property type="entry name" value="NUDIX HYDROLASE DOMAIN-CONTAINING PROTEIN"/>
    <property type="match status" value="1"/>
</dbReference>